<evidence type="ECO:0000313" key="3">
    <source>
        <dbReference type="EMBL" id="GIX72816.1"/>
    </source>
</evidence>
<evidence type="ECO:0000313" key="4">
    <source>
        <dbReference type="Proteomes" id="UP001054945"/>
    </source>
</evidence>
<sequence length="268" mass="30072">MPEFGGYYAPLTEFLPDSSQPVTGFHRCNLAVMLLVDVIDGISIDWSPHVPLMLHVIFLGLDHTRPLVCMNIVKHFLLKLLIVLTKHEDHLGVARILLSNKNLRELGYGLPLQNFVTKINFTEQKLFDESDLSEIKPTSPTDDTESTSSKDQDSSSCETLANEEAIVNKILELNKLTPNVDDTIKSLIDYLAGKKGHALWSYEDITAKVWSVKSAEQLSTFLQHILFVFKESIPLAHIQDRWAQISLQLALSCSFAIMLVVHCRSSGL</sequence>
<feature type="domain" description="Cell morphogenesis central region" evidence="2">
    <location>
        <begin position="26"/>
        <end position="86"/>
    </location>
</feature>
<feature type="compositionally biased region" description="Low complexity" evidence="1">
    <location>
        <begin position="138"/>
        <end position="147"/>
    </location>
</feature>
<dbReference type="PANTHER" id="PTHR12295">
    <property type="entry name" value="FURRY-RELATED"/>
    <property type="match status" value="1"/>
</dbReference>
<accession>A0AAV4MLD0</accession>
<dbReference type="InterPro" id="IPR039867">
    <property type="entry name" value="Furry/Tao3/Mor2"/>
</dbReference>
<feature type="domain" description="Cell morphogenesis central region" evidence="2">
    <location>
        <begin position="180"/>
        <end position="265"/>
    </location>
</feature>
<dbReference type="GO" id="GO:0000902">
    <property type="term" value="P:cell morphogenesis"/>
    <property type="evidence" value="ECO:0007669"/>
    <property type="project" value="InterPro"/>
</dbReference>
<feature type="region of interest" description="Disordered" evidence="1">
    <location>
        <begin position="132"/>
        <end position="156"/>
    </location>
</feature>
<dbReference type="PANTHER" id="PTHR12295:SF30">
    <property type="entry name" value="PROTEIN FURRY"/>
    <property type="match status" value="1"/>
</dbReference>
<dbReference type="Pfam" id="PF14228">
    <property type="entry name" value="MOR2-PAG1_mid"/>
    <property type="match status" value="2"/>
</dbReference>
<name>A0AAV4MLD0_CAEEX</name>
<organism evidence="3 4">
    <name type="scientific">Caerostris extrusa</name>
    <name type="common">Bark spider</name>
    <name type="synonym">Caerostris bankana</name>
    <dbReference type="NCBI Taxonomy" id="172846"/>
    <lineage>
        <taxon>Eukaryota</taxon>
        <taxon>Metazoa</taxon>
        <taxon>Ecdysozoa</taxon>
        <taxon>Arthropoda</taxon>
        <taxon>Chelicerata</taxon>
        <taxon>Arachnida</taxon>
        <taxon>Araneae</taxon>
        <taxon>Araneomorphae</taxon>
        <taxon>Entelegynae</taxon>
        <taxon>Araneoidea</taxon>
        <taxon>Araneidae</taxon>
        <taxon>Caerostris</taxon>
    </lineage>
</organism>
<evidence type="ECO:0000256" key="1">
    <source>
        <dbReference type="SAM" id="MobiDB-lite"/>
    </source>
</evidence>
<comment type="caution">
    <text evidence="3">The sequence shown here is derived from an EMBL/GenBank/DDBJ whole genome shotgun (WGS) entry which is preliminary data.</text>
</comment>
<gene>
    <name evidence="3" type="primary">fry</name>
    <name evidence="3" type="ORF">CEXT_735081</name>
</gene>
<dbReference type="Proteomes" id="UP001054945">
    <property type="component" value="Unassembled WGS sequence"/>
</dbReference>
<dbReference type="GO" id="GO:0005938">
    <property type="term" value="C:cell cortex"/>
    <property type="evidence" value="ECO:0007669"/>
    <property type="project" value="TreeGrafter"/>
</dbReference>
<keyword evidence="4" id="KW-1185">Reference proteome</keyword>
<dbReference type="AlphaFoldDB" id="A0AAV4MLD0"/>
<dbReference type="InterPro" id="IPR029473">
    <property type="entry name" value="MOR2-PAG1_mid"/>
</dbReference>
<evidence type="ECO:0000259" key="2">
    <source>
        <dbReference type="Pfam" id="PF14228"/>
    </source>
</evidence>
<proteinExistence type="predicted"/>
<protein>
    <submittedName>
        <fullName evidence="3">Protein furry</fullName>
    </submittedName>
</protein>
<dbReference type="EMBL" id="BPLR01019877">
    <property type="protein sequence ID" value="GIX72816.1"/>
    <property type="molecule type" value="Genomic_DNA"/>
</dbReference>
<reference evidence="3 4" key="1">
    <citation type="submission" date="2021-06" db="EMBL/GenBank/DDBJ databases">
        <title>Caerostris extrusa draft genome.</title>
        <authorList>
            <person name="Kono N."/>
            <person name="Arakawa K."/>
        </authorList>
    </citation>
    <scope>NUCLEOTIDE SEQUENCE [LARGE SCALE GENOMIC DNA]</scope>
</reference>
<dbReference type="GO" id="GO:0031175">
    <property type="term" value="P:neuron projection development"/>
    <property type="evidence" value="ECO:0007669"/>
    <property type="project" value="TreeGrafter"/>
</dbReference>
<dbReference type="GO" id="GO:0030427">
    <property type="term" value="C:site of polarized growth"/>
    <property type="evidence" value="ECO:0007669"/>
    <property type="project" value="TreeGrafter"/>
</dbReference>